<name>A0A401TLN1_CHIPU</name>
<evidence type="ECO:0000256" key="1">
    <source>
        <dbReference type="SAM" id="MobiDB-lite"/>
    </source>
</evidence>
<organism evidence="2 3">
    <name type="scientific">Chiloscyllium punctatum</name>
    <name type="common">Brownbanded bambooshark</name>
    <name type="synonym">Hemiscyllium punctatum</name>
    <dbReference type="NCBI Taxonomy" id="137246"/>
    <lineage>
        <taxon>Eukaryota</taxon>
        <taxon>Metazoa</taxon>
        <taxon>Chordata</taxon>
        <taxon>Craniata</taxon>
        <taxon>Vertebrata</taxon>
        <taxon>Chondrichthyes</taxon>
        <taxon>Elasmobranchii</taxon>
        <taxon>Galeomorphii</taxon>
        <taxon>Galeoidea</taxon>
        <taxon>Orectolobiformes</taxon>
        <taxon>Hemiscylliidae</taxon>
        <taxon>Chiloscyllium</taxon>
    </lineage>
</organism>
<dbReference type="Proteomes" id="UP000287033">
    <property type="component" value="Unassembled WGS sequence"/>
</dbReference>
<reference evidence="2 3" key="1">
    <citation type="journal article" date="2018" name="Nat. Ecol. Evol.">
        <title>Shark genomes provide insights into elasmobranch evolution and the origin of vertebrates.</title>
        <authorList>
            <person name="Hara Y"/>
            <person name="Yamaguchi K"/>
            <person name="Onimaru K"/>
            <person name="Kadota M"/>
            <person name="Koyanagi M"/>
            <person name="Keeley SD"/>
            <person name="Tatsumi K"/>
            <person name="Tanaka K"/>
            <person name="Motone F"/>
            <person name="Kageyama Y"/>
            <person name="Nozu R"/>
            <person name="Adachi N"/>
            <person name="Nishimura O"/>
            <person name="Nakagawa R"/>
            <person name="Tanegashima C"/>
            <person name="Kiyatake I"/>
            <person name="Matsumoto R"/>
            <person name="Murakumo K"/>
            <person name="Nishida K"/>
            <person name="Terakita A"/>
            <person name="Kuratani S"/>
            <person name="Sato K"/>
            <person name="Hyodo S Kuraku.S."/>
        </authorList>
    </citation>
    <scope>NUCLEOTIDE SEQUENCE [LARGE SCALE GENOMIC DNA]</scope>
</reference>
<feature type="region of interest" description="Disordered" evidence="1">
    <location>
        <begin position="1"/>
        <end position="33"/>
    </location>
</feature>
<feature type="non-terminal residue" evidence="2">
    <location>
        <position position="33"/>
    </location>
</feature>
<proteinExistence type="predicted"/>
<evidence type="ECO:0000313" key="3">
    <source>
        <dbReference type="Proteomes" id="UP000287033"/>
    </source>
</evidence>
<feature type="compositionally biased region" description="Gly residues" evidence="1">
    <location>
        <begin position="1"/>
        <end position="11"/>
    </location>
</feature>
<evidence type="ECO:0000313" key="2">
    <source>
        <dbReference type="EMBL" id="GCC43534.1"/>
    </source>
</evidence>
<feature type="compositionally biased region" description="Low complexity" evidence="1">
    <location>
        <begin position="12"/>
        <end position="22"/>
    </location>
</feature>
<keyword evidence="3" id="KW-1185">Reference proteome</keyword>
<accession>A0A401TLN1</accession>
<gene>
    <name evidence="2" type="ORF">chiPu_0027656</name>
</gene>
<protein>
    <submittedName>
        <fullName evidence="2">Uncharacterized protein</fullName>
    </submittedName>
</protein>
<dbReference type="AlphaFoldDB" id="A0A401TLN1"/>
<comment type="caution">
    <text evidence="2">The sequence shown here is derived from an EMBL/GenBank/DDBJ whole genome shotgun (WGS) entry which is preliminary data.</text>
</comment>
<sequence>MPTGSARGGRGTTTPGGPRAGAVSPAPPGRQGG</sequence>
<dbReference type="EMBL" id="BEZZ01109958">
    <property type="protein sequence ID" value="GCC43534.1"/>
    <property type="molecule type" value="Genomic_DNA"/>
</dbReference>